<dbReference type="Gene3D" id="3.10.129.10">
    <property type="entry name" value="Hotdog Thioesterase"/>
    <property type="match status" value="1"/>
</dbReference>
<dbReference type="EMBL" id="FOQL01000001">
    <property type="protein sequence ID" value="SFI05081.1"/>
    <property type="molecule type" value="Genomic_DNA"/>
</dbReference>
<name>A0A1I3F2U5_9PSED</name>
<dbReference type="STRING" id="425504.SAMN05216206_1247"/>
<accession>A0A1I3F2U5</accession>
<dbReference type="Proteomes" id="UP000243606">
    <property type="component" value="Unassembled WGS sequence"/>
</dbReference>
<organism evidence="3 4">
    <name type="scientific">Pseudomonas guineae</name>
    <dbReference type="NCBI Taxonomy" id="425504"/>
    <lineage>
        <taxon>Bacteria</taxon>
        <taxon>Pseudomonadati</taxon>
        <taxon>Pseudomonadota</taxon>
        <taxon>Gammaproteobacteria</taxon>
        <taxon>Pseudomonadales</taxon>
        <taxon>Pseudomonadaceae</taxon>
        <taxon>Pseudomonas</taxon>
    </lineage>
</organism>
<evidence type="ECO:0000313" key="3">
    <source>
        <dbReference type="EMBL" id="SFI05081.1"/>
    </source>
</evidence>
<dbReference type="InterPro" id="IPR050563">
    <property type="entry name" value="4-hydroxybenzoyl-CoA_TE"/>
</dbReference>
<sequence>MFLYSCPFQGLLMSQPQHLRSDYRHLQPITTRWHDNDVYGHVNNVTYYSFFDSAVNTYLIEVGGLDIHSGDVVGFVVSSSCDYFDSIAFPERIEIGLRVGKLGNSSVQYELAVFKAREDEACAAGRFVHVFVDRISNRPVSIPENLRAALTVLLMEPTVSAAH</sequence>
<evidence type="ECO:0000256" key="1">
    <source>
        <dbReference type="ARBA" id="ARBA00005953"/>
    </source>
</evidence>
<protein>
    <submittedName>
        <fullName evidence="3">Acyl-CoA thioester hydrolase</fullName>
    </submittedName>
</protein>
<proteinExistence type="inferred from homology"/>
<evidence type="ECO:0000256" key="2">
    <source>
        <dbReference type="ARBA" id="ARBA00022801"/>
    </source>
</evidence>
<dbReference type="GO" id="GO:0047617">
    <property type="term" value="F:fatty acyl-CoA hydrolase activity"/>
    <property type="evidence" value="ECO:0007669"/>
    <property type="project" value="TreeGrafter"/>
</dbReference>
<reference evidence="4" key="1">
    <citation type="submission" date="2016-10" db="EMBL/GenBank/DDBJ databases">
        <authorList>
            <person name="Varghese N."/>
            <person name="Submissions S."/>
        </authorList>
    </citation>
    <scope>NUCLEOTIDE SEQUENCE [LARGE SCALE GENOMIC DNA]</scope>
    <source>
        <strain evidence="4">LMG 24016</strain>
    </source>
</reference>
<dbReference type="Pfam" id="PF13279">
    <property type="entry name" value="4HBT_2"/>
    <property type="match status" value="1"/>
</dbReference>
<dbReference type="CDD" id="cd00586">
    <property type="entry name" value="4HBT"/>
    <property type="match status" value="1"/>
</dbReference>
<comment type="similarity">
    <text evidence="1">Belongs to the 4-hydroxybenzoyl-CoA thioesterase family.</text>
</comment>
<dbReference type="InterPro" id="IPR029069">
    <property type="entry name" value="HotDog_dom_sf"/>
</dbReference>
<dbReference type="PANTHER" id="PTHR31793:SF27">
    <property type="entry name" value="NOVEL THIOESTERASE SUPERFAMILY DOMAIN AND SAPOSIN A-TYPE DOMAIN CONTAINING PROTEIN (0610012H03RIK)"/>
    <property type="match status" value="1"/>
</dbReference>
<evidence type="ECO:0000313" key="4">
    <source>
        <dbReference type="Proteomes" id="UP000243606"/>
    </source>
</evidence>
<keyword evidence="4" id="KW-1185">Reference proteome</keyword>
<dbReference type="AlphaFoldDB" id="A0A1I3F2U5"/>
<keyword evidence="2 3" id="KW-0378">Hydrolase</keyword>
<dbReference type="SUPFAM" id="SSF54637">
    <property type="entry name" value="Thioesterase/thiol ester dehydrase-isomerase"/>
    <property type="match status" value="1"/>
</dbReference>
<gene>
    <name evidence="3" type="ORF">SAMN05216206_1247</name>
</gene>
<dbReference type="PANTHER" id="PTHR31793">
    <property type="entry name" value="4-HYDROXYBENZOYL-COA THIOESTERASE FAMILY MEMBER"/>
    <property type="match status" value="1"/>
</dbReference>